<dbReference type="GO" id="GO:0004888">
    <property type="term" value="F:transmembrane signaling receptor activity"/>
    <property type="evidence" value="ECO:0007669"/>
    <property type="project" value="InterPro"/>
</dbReference>
<dbReference type="InterPro" id="IPR006028">
    <property type="entry name" value="GABAA/Glycine_rcpt"/>
</dbReference>
<protein>
    <recommendedName>
        <fullName evidence="2">Neurotransmitter-gated ion-channel transmembrane domain-containing protein</fullName>
    </recommendedName>
</protein>
<dbReference type="GO" id="GO:0099095">
    <property type="term" value="F:ligand-gated monoatomic anion channel activity"/>
    <property type="evidence" value="ECO:0007669"/>
    <property type="project" value="UniProtKB-ARBA"/>
</dbReference>
<reference evidence="3" key="2">
    <citation type="submission" date="2022-10" db="EMBL/GenBank/DDBJ databases">
        <authorList>
            <consortium name="ENA_rothamsted_submissions"/>
            <consortium name="culmorum"/>
            <person name="King R."/>
        </authorList>
    </citation>
    <scope>NUCLEOTIDE SEQUENCE</scope>
</reference>
<dbReference type="InterPro" id="IPR006029">
    <property type="entry name" value="Neurotrans-gated_channel_TM"/>
</dbReference>
<dbReference type="Gene3D" id="1.20.58.390">
    <property type="entry name" value="Neurotransmitter-gated ion-channel transmembrane domain"/>
    <property type="match status" value="1"/>
</dbReference>
<dbReference type="GO" id="GO:0016020">
    <property type="term" value="C:membrane"/>
    <property type="evidence" value="ECO:0007669"/>
    <property type="project" value="InterPro"/>
</dbReference>
<dbReference type="InterPro" id="IPR006201">
    <property type="entry name" value="Neur_channel"/>
</dbReference>
<dbReference type="InterPro" id="IPR036719">
    <property type="entry name" value="Neuro-gated_channel_TM_sf"/>
</dbReference>
<evidence type="ECO:0000256" key="1">
    <source>
        <dbReference type="SAM" id="Phobius"/>
    </source>
</evidence>
<dbReference type="GO" id="GO:0005254">
    <property type="term" value="F:chloride channel activity"/>
    <property type="evidence" value="ECO:0007669"/>
    <property type="project" value="UniProtKB-ARBA"/>
</dbReference>
<reference evidence="3" key="1">
    <citation type="submission" date="2022-01" db="EMBL/GenBank/DDBJ databases">
        <authorList>
            <person name="King R."/>
        </authorList>
    </citation>
    <scope>NUCLEOTIDE SEQUENCE</scope>
</reference>
<evidence type="ECO:0000259" key="2">
    <source>
        <dbReference type="Pfam" id="PF02932"/>
    </source>
</evidence>
<name>A0A9N9RKE2_9DIPT</name>
<keyword evidence="1" id="KW-0812">Transmembrane</keyword>
<dbReference type="SUPFAM" id="SSF90112">
    <property type="entry name" value="Neurotransmitter-gated ion-channel transmembrane pore"/>
    <property type="match status" value="1"/>
</dbReference>
<dbReference type="OrthoDB" id="3176171at2759"/>
<sequence>MNISLEESEIDANSPGQHYGDFVGNYSSLMFTLALKRSFGFYLLDYYFPSILLVAVSWVSFWLQADQTAPRAMLGTSAMLAFITLSSSQNKPLPKVSYIKFSEIWFIVCALFIFASLVEFAFVNLLWRRRKDLVLKKVTTVHILKKTLTPSLPLKNLKYKSEVIRKSRSDTSLDKLNNENLINRNNFKLRLSVPNVIEI</sequence>
<proteinExistence type="predicted"/>
<dbReference type="CDD" id="cd19049">
    <property type="entry name" value="LGIC_TM_anion"/>
    <property type="match status" value="1"/>
</dbReference>
<feature type="transmembrane region" description="Helical" evidence="1">
    <location>
        <begin position="104"/>
        <end position="127"/>
    </location>
</feature>
<dbReference type="Pfam" id="PF02932">
    <property type="entry name" value="Neur_chan_memb"/>
    <property type="match status" value="1"/>
</dbReference>
<keyword evidence="1" id="KW-0472">Membrane</keyword>
<evidence type="ECO:0000313" key="3">
    <source>
        <dbReference type="EMBL" id="CAG9798515.1"/>
    </source>
</evidence>
<dbReference type="GO" id="GO:0005230">
    <property type="term" value="F:extracellular ligand-gated monoatomic ion channel activity"/>
    <property type="evidence" value="ECO:0007669"/>
    <property type="project" value="UniProtKB-ARBA"/>
</dbReference>
<feature type="transmembrane region" description="Helical" evidence="1">
    <location>
        <begin position="46"/>
        <end position="65"/>
    </location>
</feature>
<accession>A0A9N9RKE2</accession>
<dbReference type="AlphaFoldDB" id="A0A9N9RKE2"/>
<feature type="domain" description="Neurotransmitter-gated ion-channel transmembrane" evidence="2">
    <location>
        <begin position="47"/>
        <end position="158"/>
    </location>
</feature>
<dbReference type="Proteomes" id="UP001153620">
    <property type="component" value="Chromosome 1"/>
</dbReference>
<dbReference type="EMBL" id="OU895877">
    <property type="protein sequence ID" value="CAG9798515.1"/>
    <property type="molecule type" value="Genomic_DNA"/>
</dbReference>
<evidence type="ECO:0000313" key="4">
    <source>
        <dbReference type="Proteomes" id="UP001153620"/>
    </source>
</evidence>
<organism evidence="3 4">
    <name type="scientific">Chironomus riparius</name>
    <dbReference type="NCBI Taxonomy" id="315576"/>
    <lineage>
        <taxon>Eukaryota</taxon>
        <taxon>Metazoa</taxon>
        <taxon>Ecdysozoa</taxon>
        <taxon>Arthropoda</taxon>
        <taxon>Hexapoda</taxon>
        <taxon>Insecta</taxon>
        <taxon>Pterygota</taxon>
        <taxon>Neoptera</taxon>
        <taxon>Endopterygota</taxon>
        <taxon>Diptera</taxon>
        <taxon>Nematocera</taxon>
        <taxon>Chironomoidea</taxon>
        <taxon>Chironomidae</taxon>
        <taxon>Chironominae</taxon>
        <taxon>Chironomus</taxon>
    </lineage>
</organism>
<keyword evidence="4" id="KW-1185">Reference proteome</keyword>
<dbReference type="PRINTS" id="PR00253">
    <property type="entry name" value="GABAARECEPTR"/>
</dbReference>
<dbReference type="InterPro" id="IPR038050">
    <property type="entry name" value="Neuro_actylchol_rec"/>
</dbReference>
<dbReference type="PANTHER" id="PTHR18945">
    <property type="entry name" value="NEUROTRANSMITTER GATED ION CHANNEL"/>
    <property type="match status" value="1"/>
</dbReference>
<gene>
    <name evidence="3" type="ORF">CHIRRI_LOCUS1497</name>
</gene>
<keyword evidence="1" id="KW-1133">Transmembrane helix</keyword>